<evidence type="ECO:0000313" key="3">
    <source>
        <dbReference type="Proteomes" id="UP000257139"/>
    </source>
</evidence>
<gene>
    <name evidence="2" type="ORF">CBM2594_A100060</name>
</gene>
<feature type="region of interest" description="Disordered" evidence="1">
    <location>
        <begin position="1"/>
        <end position="20"/>
    </location>
</feature>
<dbReference type="InterPro" id="IPR029057">
    <property type="entry name" value="PRTase-like"/>
</dbReference>
<evidence type="ECO:0000313" key="2">
    <source>
        <dbReference type="EMBL" id="SPC07200.1"/>
    </source>
</evidence>
<comment type="caution">
    <text evidence="2">The sequence shown here is derived from an EMBL/GenBank/DDBJ whole genome shotgun (WGS) entry which is preliminary data.</text>
</comment>
<dbReference type="CDD" id="cd06223">
    <property type="entry name" value="PRTases_typeI"/>
    <property type="match status" value="1"/>
</dbReference>
<dbReference type="InterPro" id="IPR000836">
    <property type="entry name" value="PRTase_dom"/>
</dbReference>
<protein>
    <recommendedName>
        <fullName evidence="4">Conjugal transfer protein TraN</fullName>
    </recommendedName>
</protein>
<proteinExistence type="predicted"/>
<evidence type="ECO:0008006" key="4">
    <source>
        <dbReference type="Google" id="ProtNLM"/>
    </source>
</evidence>
<dbReference type="EMBL" id="OGUU01000002">
    <property type="protein sequence ID" value="SPC07200.1"/>
    <property type="molecule type" value="Genomic_DNA"/>
</dbReference>
<accession>A0A7Z7J7N4</accession>
<dbReference type="Gene3D" id="3.40.50.2020">
    <property type="match status" value="1"/>
</dbReference>
<reference evidence="2 3" key="1">
    <citation type="submission" date="2018-01" db="EMBL/GenBank/DDBJ databases">
        <authorList>
            <person name="Clerissi C."/>
        </authorList>
    </citation>
    <scope>NUCLEOTIDE SEQUENCE [LARGE SCALE GENOMIC DNA]</scope>
    <source>
        <strain evidence="2">Cupriavidus taiwanensis STM 6021</strain>
    </source>
</reference>
<organism evidence="2 3">
    <name type="scientific">Cupriavidus taiwanensis</name>
    <dbReference type="NCBI Taxonomy" id="164546"/>
    <lineage>
        <taxon>Bacteria</taxon>
        <taxon>Pseudomonadati</taxon>
        <taxon>Pseudomonadota</taxon>
        <taxon>Betaproteobacteria</taxon>
        <taxon>Burkholderiales</taxon>
        <taxon>Burkholderiaceae</taxon>
        <taxon>Cupriavidus</taxon>
    </lineage>
</organism>
<dbReference type="AlphaFoldDB" id="A0A7Z7J7N4"/>
<dbReference type="Proteomes" id="UP000257139">
    <property type="component" value="Chromosome CBM2594_a"/>
</dbReference>
<sequence length="304" mass="34294">MRKSKRPSRTSQRFWQRHKPALPSQSIREHAFPKSVETVHFLYRTDRELKAHPSYKAAKAGNGKAAVRLVADLAPPLLAELRVRGFPCPRIFVAPHAREATGDNAIPHMLAVYLHSELGGMIDKSIVQVTRVFHTGADPMERMNSRAEFTGYVEPGGNYVLVDDVTTMGGTLAELANYIQGRRAEVVGVVALVNAGRSGRLVAPSRTIRELERRYGDEIRKIFGIATHALTADEAGYLIGFRSVDEIRGRLAKAREETTHRLGSKGIFLVEPQEQVDRHHDGRRQRHKVRKWISRLKQKPRLHK</sequence>
<evidence type="ECO:0000256" key="1">
    <source>
        <dbReference type="SAM" id="MobiDB-lite"/>
    </source>
</evidence>
<dbReference type="SUPFAM" id="SSF53271">
    <property type="entry name" value="PRTase-like"/>
    <property type="match status" value="1"/>
</dbReference>
<name>A0A7Z7J7N4_9BURK</name>
<dbReference type="RefSeq" id="WP_196813384.1">
    <property type="nucleotide sequence ID" value="NZ_LT976871.1"/>
</dbReference>